<accession>A0A3B0CD37</accession>
<evidence type="ECO:0000313" key="2">
    <source>
        <dbReference type="Proteomes" id="UP000276603"/>
    </source>
</evidence>
<evidence type="ECO:0000313" key="1">
    <source>
        <dbReference type="EMBL" id="RKN82384.1"/>
    </source>
</evidence>
<dbReference type="OrthoDB" id="1151160at2"/>
<gene>
    <name evidence="1" type="ORF">D7Z94_00575</name>
</gene>
<name>A0A3B0CD37_9FLAO</name>
<dbReference type="Proteomes" id="UP000276603">
    <property type="component" value="Unassembled WGS sequence"/>
</dbReference>
<proteinExistence type="predicted"/>
<protein>
    <submittedName>
        <fullName evidence="1">Uncharacterized protein</fullName>
    </submittedName>
</protein>
<comment type="caution">
    <text evidence="1">The sequence shown here is derived from an EMBL/GenBank/DDBJ whole genome shotgun (WGS) entry which is preliminary data.</text>
</comment>
<reference evidence="1 2" key="1">
    <citation type="submission" date="2018-10" db="EMBL/GenBank/DDBJ databases">
        <title>Ulvibacterium marinum gen. nov., sp. nov., a novel marine bacterium of the family Flavobacteriaceae, isolated from a culture of the green alga Ulva prolifera.</title>
        <authorList>
            <person name="Zhang Z."/>
        </authorList>
    </citation>
    <scope>NUCLEOTIDE SEQUENCE [LARGE SCALE GENOMIC DNA]</scope>
    <source>
        <strain evidence="1 2">CCMM003</strain>
    </source>
</reference>
<dbReference type="AlphaFoldDB" id="A0A3B0CD37"/>
<sequence>MKKYLPFFISLCVTVLSAQKMKIIEGDFDFLKGQKEINVEFVYDNVKLLKDNLTNDEYVKNHAAKLEEDTRGKGKSWEKSWYASRELIYAPKFLELMNRYFHKDHGIYFDQGLADAKYTLIVDTVWVYPGWDAGVMKQPAKVSTVLRFVETANKGRVLAEVNSKHAPGNQWGSSFNNEDRIGEGYAKTGKSFAKLILKKAF</sequence>
<dbReference type="RefSeq" id="WP_120709575.1">
    <property type="nucleotide sequence ID" value="NZ_CANMKH010000001.1"/>
</dbReference>
<keyword evidence="2" id="KW-1185">Reference proteome</keyword>
<organism evidence="1 2">
    <name type="scientific">Ulvibacterium marinum</name>
    <dbReference type="NCBI Taxonomy" id="2419782"/>
    <lineage>
        <taxon>Bacteria</taxon>
        <taxon>Pseudomonadati</taxon>
        <taxon>Bacteroidota</taxon>
        <taxon>Flavobacteriia</taxon>
        <taxon>Flavobacteriales</taxon>
        <taxon>Flavobacteriaceae</taxon>
        <taxon>Ulvibacterium</taxon>
    </lineage>
</organism>
<dbReference type="EMBL" id="RBCJ01000001">
    <property type="protein sequence ID" value="RKN82384.1"/>
    <property type="molecule type" value="Genomic_DNA"/>
</dbReference>